<dbReference type="Proteomes" id="UP001558713">
    <property type="component" value="Unassembled WGS sequence"/>
</dbReference>
<dbReference type="AlphaFoldDB" id="A0ABD1B4N8"/>
<sequence length="144" mass="16487">MESMALDPELDLDEGDLDKLELDVRQMAQKISEYRQTLPDNLRNTLDSVLSPYIPVFPNFDSGSDPLPPSRLPIPETQVVPVVLGAQEQESGEKMIQFKERMSRNAVNIPKVVKRMRECIESIDKLDSLEVVTIHPAFRRRRIN</sequence>
<accession>A0ABD1B4N8</accession>
<proteinExistence type="predicted"/>
<protein>
    <submittedName>
        <fullName evidence="1">Uncharacterized protein</fullName>
    </submittedName>
</protein>
<dbReference type="PANTHER" id="PTHR36045:SF2">
    <property type="entry name" value="OS04G0558500 PROTEIN"/>
    <property type="match status" value="1"/>
</dbReference>
<dbReference type="EMBL" id="JBANAX010000336">
    <property type="protein sequence ID" value="KAL1213622.1"/>
    <property type="molecule type" value="Genomic_DNA"/>
</dbReference>
<reference evidence="1 2" key="1">
    <citation type="submission" date="2024-04" db="EMBL/GenBank/DDBJ databases">
        <title>Genome assembly C_amara_ONT_v2.</title>
        <authorList>
            <person name="Yant L."/>
            <person name="Moore C."/>
            <person name="Slenker M."/>
        </authorList>
    </citation>
    <scope>NUCLEOTIDE SEQUENCE [LARGE SCALE GENOMIC DNA]</scope>
    <source>
        <tissue evidence="1">Leaf</tissue>
    </source>
</reference>
<evidence type="ECO:0000313" key="2">
    <source>
        <dbReference type="Proteomes" id="UP001558713"/>
    </source>
</evidence>
<name>A0ABD1B4N8_CARAN</name>
<gene>
    <name evidence="1" type="ORF">V5N11_000691</name>
</gene>
<dbReference type="PANTHER" id="PTHR36045">
    <property type="entry name" value="OS04G0558500 PROTEIN"/>
    <property type="match status" value="1"/>
</dbReference>
<comment type="caution">
    <text evidence="1">The sequence shown here is derived from an EMBL/GenBank/DDBJ whole genome shotgun (WGS) entry which is preliminary data.</text>
</comment>
<evidence type="ECO:0000313" key="1">
    <source>
        <dbReference type="EMBL" id="KAL1213622.1"/>
    </source>
</evidence>
<keyword evidence="2" id="KW-1185">Reference proteome</keyword>
<organism evidence="1 2">
    <name type="scientific">Cardamine amara subsp. amara</name>
    <dbReference type="NCBI Taxonomy" id="228776"/>
    <lineage>
        <taxon>Eukaryota</taxon>
        <taxon>Viridiplantae</taxon>
        <taxon>Streptophyta</taxon>
        <taxon>Embryophyta</taxon>
        <taxon>Tracheophyta</taxon>
        <taxon>Spermatophyta</taxon>
        <taxon>Magnoliopsida</taxon>
        <taxon>eudicotyledons</taxon>
        <taxon>Gunneridae</taxon>
        <taxon>Pentapetalae</taxon>
        <taxon>rosids</taxon>
        <taxon>malvids</taxon>
        <taxon>Brassicales</taxon>
        <taxon>Brassicaceae</taxon>
        <taxon>Cardamineae</taxon>
        <taxon>Cardamine</taxon>
    </lineage>
</organism>